<feature type="region of interest" description="Disordered" evidence="6">
    <location>
        <begin position="412"/>
        <end position="440"/>
    </location>
</feature>
<keyword evidence="4" id="KW-0804">Transcription</keyword>
<dbReference type="EMBL" id="JAJSOW010000106">
    <property type="protein sequence ID" value="KAI9160844.1"/>
    <property type="molecule type" value="Genomic_DNA"/>
</dbReference>
<dbReference type="PROSITE" id="PS51293">
    <property type="entry name" value="SANT"/>
    <property type="match status" value="1"/>
</dbReference>
<evidence type="ECO:0000259" key="7">
    <source>
        <dbReference type="PROSITE" id="PS50090"/>
    </source>
</evidence>
<gene>
    <name evidence="10" type="ORF">LWI28_012023</name>
</gene>
<keyword evidence="5" id="KW-0539">Nucleus</keyword>
<dbReference type="InterPro" id="IPR017884">
    <property type="entry name" value="SANT_dom"/>
</dbReference>
<dbReference type="PROSITE" id="PS50090">
    <property type="entry name" value="MYB_LIKE"/>
    <property type="match status" value="1"/>
</dbReference>
<keyword evidence="11" id="KW-1185">Reference proteome</keyword>
<sequence length="507" mass="55768">MVPGFMISPAMAVQNKCEGSRILPAANELGSSAGLHNATGLQLNDQFPCGNDYAPKARKPYTITKQRERWTEEEHKKFLEALKLYGRAWRKIEEHVGSKTAVQIRSHAQKFFSKVVRETSGNNTIPMEPLEIPPPRPKRKPMHPYPRKLAHSLVKESLSPVQTMRSSSPNLSVSEQENQSPTSVLSAAGSDASGSTDSNPSSGSLSLVSTAAPAHSVGFKLSQPNSLSEENGSLLPVVTAVSLPDKQSPTVQNVLKLGLLPEVSAKEASAPMEAPMEACTRSLKLFGRTVLVTNSHRPSSPTVGTSKSLPSDTHEVKPLQLLPQKFTGIESWSGDTKSARNHLPHTVSGSLYYMQFPNENSNLVDAGSGAPIPQWSFYRGMAFPITPYHKQESVKIVLDSYLGEVQDKQFEKEGSWTGSNSKSVEDENDDFDKNSDMETQSCQCTLDKEEKEPDSVFELKQSEKSAFSAIRGAKGFVPYKRRLAERDTQSSIIIIDEREEQRIRLSL</sequence>
<evidence type="ECO:0000259" key="8">
    <source>
        <dbReference type="PROSITE" id="PS51293"/>
    </source>
</evidence>
<dbReference type="InterPro" id="IPR006447">
    <property type="entry name" value="Myb_dom_plants"/>
</dbReference>
<evidence type="ECO:0000256" key="2">
    <source>
        <dbReference type="ARBA" id="ARBA00023015"/>
    </source>
</evidence>
<feature type="compositionally biased region" description="Basic residues" evidence="6">
    <location>
        <begin position="136"/>
        <end position="150"/>
    </location>
</feature>
<feature type="domain" description="SANT" evidence="8">
    <location>
        <begin position="65"/>
        <end position="116"/>
    </location>
</feature>
<dbReference type="InterPro" id="IPR001005">
    <property type="entry name" value="SANT/Myb"/>
</dbReference>
<comment type="caution">
    <text evidence="10">The sequence shown here is derived from an EMBL/GenBank/DDBJ whole genome shotgun (WGS) entry which is preliminary data.</text>
</comment>
<evidence type="ECO:0000256" key="1">
    <source>
        <dbReference type="ARBA" id="ARBA00004123"/>
    </source>
</evidence>
<dbReference type="AlphaFoldDB" id="A0AAD5IHB7"/>
<dbReference type="PROSITE" id="PS51294">
    <property type="entry name" value="HTH_MYB"/>
    <property type="match status" value="1"/>
</dbReference>
<reference evidence="10" key="2">
    <citation type="submission" date="2023-02" db="EMBL/GenBank/DDBJ databases">
        <authorList>
            <person name="Swenson N.G."/>
            <person name="Wegrzyn J.L."/>
            <person name="Mcevoy S.L."/>
        </authorList>
    </citation>
    <scope>NUCLEOTIDE SEQUENCE</scope>
    <source>
        <strain evidence="10">91603</strain>
        <tissue evidence="10">Leaf</tissue>
    </source>
</reference>
<organism evidence="10 11">
    <name type="scientific">Acer negundo</name>
    <name type="common">Box elder</name>
    <dbReference type="NCBI Taxonomy" id="4023"/>
    <lineage>
        <taxon>Eukaryota</taxon>
        <taxon>Viridiplantae</taxon>
        <taxon>Streptophyta</taxon>
        <taxon>Embryophyta</taxon>
        <taxon>Tracheophyta</taxon>
        <taxon>Spermatophyta</taxon>
        <taxon>Magnoliopsida</taxon>
        <taxon>eudicotyledons</taxon>
        <taxon>Gunneridae</taxon>
        <taxon>Pentapetalae</taxon>
        <taxon>rosids</taxon>
        <taxon>malvids</taxon>
        <taxon>Sapindales</taxon>
        <taxon>Sapindaceae</taxon>
        <taxon>Hippocastanoideae</taxon>
        <taxon>Acereae</taxon>
        <taxon>Acer</taxon>
    </lineage>
</organism>
<feature type="domain" description="Myb-like" evidence="7">
    <location>
        <begin position="62"/>
        <end position="112"/>
    </location>
</feature>
<evidence type="ECO:0000313" key="10">
    <source>
        <dbReference type="EMBL" id="KAI9160844.1"/>
    </source>
</evidence>
<dbReference type="SMART" id="SM00717">
    <property type="entry name" value="SANT"/>
    <property type="match status" value="1"/>
</dbReference>
<dbReference type="Pfam" id="PF00249">
    <property type="entry name" value="Myb_DNA-binding"/>
    <property type="match status" value="1"/>
</dbReference>
<dbReference type="GO" id="GO:0003677">
    <property type="term" value="F:DNA binding"/>
    <property type="evidence" value="ECO:0007669"/>
    <property type="project" value="UniProtKB-KW"/>
</dbReference>
<proteinExistence type="predicted"/>
<accession>A0AAD5IHB7</accession>
<evidence type="ECO:0000256" key="5">
    <source>
        <dbReference type="ARBA" id="ARBA00023242"/>
    </source>
</evidence>
<keyword evidence="2" id="KW-0805">Transcription regulation</keyword>
<dbReference type="NCBIfam" id="TIGR01557">
    <property type="entry name" value="myb_SHAQKYF"/>
    <property type="match status" value="1"/>
</dbReference>
<evidence type="ECO:0000256" key="4">
    <source>
        <dbReference type="ARBA" id="ARBA00023163"/>
    </source>
</evidence>
<dbReference type="SUPFAM" id="SSF46689">
    <property type="entry name" value="Homeodomain-like"/>
    <property type="match status" value="1"/>
</dbReference>
<comment type="subcellular location">
    <subcellularLocation>
        <location evidence="1">Nucleus</location>
    </subcellularLocation>
</comment>
<keyword evidence="3" id="KW-0238">DNA-binding</keyword>
<feature type="compositionally biased region" description="Polar residues" evidence="6">
    <location>
        <begin position="159"/>
        <end position="185"/>
    </location>
</feature>
<evidence type="ECO:0000313" key="11">
    <source>
        <dbReference type="Proteomes" id="UP001064489"/>
    </source>
</evidence>
<dbReference type="CDD" id="cd00167">
    <property type="entry name" value="SANT"/>
    <property type="match status" value="1"/>
</dbReference>
<dbReference type="Proteomes" id="UP001064489">
    <property type="component" value="Chromosome 2"/>
</dbReference>
<name>A0AAD5IHB7_ACENE</name>
<evidence type="ECO:0000256" key="6">
    <source>
        <dbReference type="SAM" id="MobiDB-lite"/>
    </source>
</evidence>
<feature type="region of interest" description="Disordered" evidence="6">
    <location>
        <begin position="122"/>
        <end position="207"/>
    </location>
</feature>
<dbReference type="InterPro" id="IPR017930">
    <property type="entry name" value="Myb_dom"/>
</dbReference>
<dbReference type="InterPro" id="IPR009057">
    <property type="entry name" value="Homeodomain-like_sf"/>
</dbReference>
<evidence type="ECO:0000259" key="9">
    <source>
        <dbReference type="PROSITE" id="PS51294"/>
    </source>
</evidence>
<dbReference type="FunFam" id="1.10.10.60:FF:000023">
    <property type="entry name" value="protein REVEILLE 6 isoform X1"/>
    <property type="match status" value="1"/>
</dbReference>
<dbReference type="PANTHER" id="PTHR12802:SF155">
    <property type="entry name" value="DEUBIQUITINASE MYSM1"/>
    <property type="match status" value="1"/>
</dbReference>
<feature type="compositionally biased region" description="Low complexity" evidence="6">
    <location>
        <begin position="186"/>
        <end position="207"/>
    </location>
</feature>
<dbReference type="PANTHER" id="PTHR12802">
    <property type="entry name" value="SWI/SNF COMPLEX-RELATED"/>
    <property type="match status" value="1"/>
</dbReference>
<dbReference type="GO" id="GO:0010468">
    <property type="term" value="P:regulation of gene expression"/>
    <property type="evidence" value="ECO:0007669"/>
    <property type="project" value="UniProtKB-ARBA"/>
</dbReference>
<evidence type="ECO:0000256" key="3">
    <source>
        <dbReference type="ARBA" id="ARBA00023125"/>
    </source>
</evidence>
<protein>
    <submittedName>
        <fullName evidence="10">Uncharacterized protein</fullName>
    </submittedName>
</protein>
<feature type="domain" description="HTH myb-type" evidence="9">
    <location>
        <begin position="62"/>
        <end position="116"/>
    </location>
</feature>
<dbReference type="GO" id="GO:0005634">
    <property type="term" value="C:nucleus"/>
    <property type="evidence" value="ECO:0007669"/>
    <property type="project" value="UniProtKB-SubCell"/>
</dbReference>
<dbReference type="Gene3D" id="1.10.10.60">
    <property type="entry name" value="Homeodomain-like"/>
    <property type="match status" value="1"/>
</dbReference>
<reference evidence="10" key="1">
    <citation type="journal article" date="2022" name="Plant J.">
        <title>Strategies of tolerance reflected in two North American maple genomes.</title>
        <authorList>
            <person name="McEvoy S.L."/>
            <person name="Sezen U.U."/>
            <person name="Trouern-Trend A."/>
            <person name="McMahon S.M."/>
            <person name="Schaberg P.G."/>
            <person name="Yang J."/>
            <person name="Wegrzyn J.L."/>
            <person name="Swenson N.G."/>
        </authorList>
    </citation>
    <scope>NUCLEOTIDE SEQUENCE</scope>
    <source>
        <strain evidence="10">91603</strain>
    </source>
</reference>